<dbReference type="Pfam" id="PF24049">
    <property type="entry name" value="YOMG_N"/>
    <property type="match status" value="1"/>
</dbReference>
<evidence type="ECO:0000259" key="2">
    <source>
        <dbReference type="Pfam" id="PF06605"/>
    </source>
</evidence>
<dbReference type="RefSeq" id="WP_053434674.1">
    <property type="nucleotide sequence ID" value="NZ_LGUF01000007.1"/>
</dbReference>
<gene>
    <name evidence="4" type="ORF">AF332_11170</name>
</gene>
<proteinExistence type="predicted"/>
<keyword evidence="5" id="KW-1185">Reference proteome</keyword>
<dbReference type="SUPFAM" id="SSF51126">
    <property type="entry name" value="Pectin lyase-like"/>
    <property type="match status" value="1"/>
</dbReference>
<evidence type="ECO:0000259" key="3">
    <source>
        <dbReference type="Pfam" id="PF24049"/>
    </source>
</evidence>
<protein>
    <submittedName>
        <fullName evidence="4">Uncharacterized protein</fullName>
    </submittedName>
</protein>
<feature type="coiled-coil region" evidence="1">
    <location>
        <begin position="451"/>
        <end position="478"/>
    </location>
</feature>
<dbReference type="EMBL" id="LGUF01000007">
    <property type="protein sequence ID" value="KON87331.1"/>
    <property type="molecule type" value="Genomic_DNA"/>
</dbReference>
<feature type="domain" description="YOMG-like N-terminal" evidence="3">
    <location>
        <begin position="18"/>
        <end position="107"/>
    </location>
</feature>
<dbReference type="InterPro" id="IPR011050">
    <property type="entry name" value="Pectin_lyase_fold/virulence"/>
</dbReference>
<reference evidence="5" key="1">
    <citation type="submission" date="2015-07" db="EMBL/GenBank/DDBJ databases">
        <title>Fjat-10036 dsm4.</title>
        <authorList>
            <person name="Liu B."/>
            <person name="Wang J."/>
            <person name="Zhu Y."/>
            <person name="Liu G."/>
            <person name="Chen Q."/>
            <person name="Chen Z."/>
            <person name="Lan J."/>
            <person name="Che J."/>
            <person name="Ge C."/>
            <person name="Shi H."/>
            <person name="Pan Z."/>
            <person name="Liu X."/>
        </authorList>
    </citation>
    <scope>NUCLEOTIDE SEQUENCE [LARGE SCALE GENOMIC DNA]</scope>
    <source>
        <strain evidence="5">DSM 4</strain>
    </source>
</reference>
<dbReference type="InterPro" id="IPR010572">
    <property type="entry name" value="Tail_dom"/>
</dbReference>
<dbReference type="PATRIC" id="fig|1459.3.peg.2388"/>
<dbReference type="STRING" id="1459.AF332_11170"/>
<comment type="caution">
    <text evidence="4">The sequence shown here is derived from an EMBL/GenBank/DDBJ whole genome shotgun (WGS) entry which is preliminary data.</text>
</comment>
<dbReference type="OrthoDB" id="5090100at2"/>
<name>A0A0M0GD31_SPOGL</name>
<organism evidence="4 5">
    <name type="scientific">Sporosarcina globispora</name>
    <name type="common">Bacillus globisporus</name>
    <dbReference type="NCBI Taxonomy" id="1459"/>
    <lineage>
        <taxon>Bacteria</taxon>
        <taxon>Bacillati</taxon>
        <taxon>Bacillota</taxon>
        <taxon>Bacilli</taxon>
        <taxon>Bacillales</taxon>
        <taxon>Caryophanaceae</taxon>
        <taxon>Sporosarcina</taxon>
    </lineage>
</organism>
<sequence>MLGAINSNLKPNEIKLYLAKPNMNRDIIASLKEAKIPSFNLKFSHISEINFEIPYDIQVKDEIIKNPNIDKIRPRFLIKAVEGDYEEWFVIRQIEDSMDDSDFKKVTIFSLGYELNDKTVREFKRESENLEDIGNALLSNSIWSIGHVDEYFLTKFRTFEHTGTDLNGIYELAKTFGALIEWDTVNRRINFWEEENIGEDKGLRISYGKYLKSLNKTEDADEMVTQLEVYGSEGLSLHTVNPTGSGYIEDFSYFLDDFDRDENRNVISHSAYMEDDLCHAIIDYNNKIEASRDTFSNLLTDLKSKQEMLTTIQNEYDTLEAELIRIQDIVVSQQALGTYTRQKYSRKANTIPETFPCNIVPNKSYVLMGIISSKTDLTFKFNDVVKDLNVGEWQVVEKFTGGEEYKIVVSGKGAVDWDFIGFQITPEEMETADNEADLIKKYNEVIKQGEVDAKKAEVDTAQAEVDAVMNSIRELQTSLSLETNFTPEQIIERNQFEITKEVTDDNIVDAEDLYEFGIKQFKKLRKPKTVLNMNIVNFLNVVECHKDWKKLKTGDIITVHYEKFGIDAKLRLLEVNRNGEDDTDIDIVISDILDINNADDIVKDILSNAMSTSTTLQMNKHKYDTITDTGNSVEELINNIWDAAARELKAGLNNSVEINRRGITITSPDDPLLVLRANNGILAVSDDGGLTFKHAITGSGIVGEQIIGKILIGQLLTLENDSGKFLFNNEGVTIENASFRLVSNSDSTDIDNGIRISPEEGFTATSSDDLVKTILNATEGIKIQVKDIASSEWTDVFYVDSNGKLTANDLVAKRLKIITGDENPITLIDAETKTIDFSAFTTILGTLAFDVMKGGQITLGGEGNGNGNLKILNEFGEISVDLDAERRGFDQLYVAKLESPSIVTYSAENLVFYVSDRILTEYTGSVAPDDENHGTSWYAPLASITEALRRIPASYDGNCQIWIAADSVLYEDIALRGYTGKGSITIDGQRQNSTKIVGNLSAGGNLINIRFRNFTINGRPSSYSVVSSFQNNYAVFEYINLYGNNSERGFDILQSGFGQIINCDVRNVTLGICARYGSTAWIEDTTGQASQYGVYAQGGFAVGTGKAPLGSSANSSASHGGQIHATYTYPTITPPSPPSPVETTKRFGSTTGNAWRDNFGGSWLNGNTVVQGYYGGYGVYRGLWIFGSSPSSTVTGKTIKSIRIKVTRLNNGGSSGAVNCYFRPHNYTSLPAGQPSYPSIQAYPASFRWGESKWVTLPSSFYAGFQNGTYKGIGIYVDSTSSSNYAKFSISATLEITYA</sequence>
<evidence type="ECO:0000313" key="5">
    <source>
        <dbReference type="Proteomes" id="UP000037109"/>
    </source>
</evidence>
<dbReference type="InterPro" id="IPR057796">
    <property type="entry name" value="YOMG-like_N"/>
</dbReference>
<dbReference type="InterPro" id="IPR007119">
    <property type="entry name" value="Phage_tail_spike_N"/>
</dbReference>
<accession>A0A0M0GD31</accession>
<evidence type="ECO:0000313" key="4">
    <source>
        <dbReference type="EMBL" id="KON87331.1"/>
    </source>
</evidence>
<evidence type="ECO:0000256" key="1">
    <source>
        <dbReference type="SAM" id="Coils"/>
    </source>
</evidence>
<dbReference type="Proteomes" id="UP000037109">
    <property type="component" value="Unassembled WGS sequence"/>
</dbReference>
<feature type="domain" description="Tail spike" evidence="2">
    <location>
        <begin position="113"/>
        <end position="261"/>
    </location>
</feature>
<dbReference type="NCBIfam" id="TIGR01665">
    <property type="entry name" value="put_anti_recept"/>
    <property type="match status" value="1"/>
</dbReference>
<dbReference type="Pfam" id="PF06605">
    <property type="entry name" value="Prophage_tail"/>
    <property type="match status" value="1"/>
</dbReference>
<keyword evidence="1" id="KW-0175">Coiled coil</keyword>
<feature type="coiled-coil region" evidence="1">
    <location>
        <begin position="302"/>
        <end position="329"/>
    </location>
</feature>